<dbReference type="GO" id="GO:0005524">
    <property type="term" value="F:ATP binding"/>
    <property type="evidence" value="ECO:0007669"/>
    <property type="project" value="UniProtKB-KW"/>
</dbReference>
<evidence type="ECO:0000313" key="11">
    <source>
        <dbReference type="EMBL" id="ADG92221.1"/>
    </source>
</evidence>
<dbReference type="SMART" id="SM00387">
    <property type="entry name" value="HATPase_c"/>
    <property type="match status" value="1"/>
</dbReference>
<proteinExistence type="predicted"/>
<dbReference type="Proteomes" id="UP000000939">
    <property type="component" value="Chromosome"/>
</dbReference>
<dbReference type="Gene3D" id="3.30.565.10">
    <property type="entry name" value="Histidine kinase-like ATPase, C-terminal domain"/>
    <property type="match status" value="1"/>
</dbReference>
<dbReference type="KEGG" id="ant:Arnit_0556"/>
<dbReference type="CDD" id="cd00082">
    <property type="entry name" value="HisKA"/>
    <property type="match status" value="1"/>
</dbReference>
<feature type="transmembrane region" description="Helical" evidence="9">
    <location>
        <begin position="312"/>
        <end position="331"/>
    </location>
</feature>
<keyword evidence="3" id="KW-0597">Phosphoprotein</keyword>
<evidence type="ECO:0000256" key="1">
    <source>
        <dbReference type="ARBA" id="ARBA00000085"/>
    </source>
</evidence>
<keyword evidence="5" id="KW-0547">Nucleotide-binding</keyword>
<feature type="transmembrane region" description="Helical" evidence="9">
    <location>
        <begin position="285"/>
        <end position="306"/>
    </location>
</feature>
<sequence precursor="true">MPLIRIIICILIINIFAYANGRNSIISGVYIFVNNGEYKSYKQYDLKSDYFKKFNVKLEINKKALENKTYYFFITTDVKNLISANVDYDKNLDEVILKVNKNSPKNIYFSYEYGKQKTLNFKILIFNEFEYKYILKNKSILYGIAYGIIFSAFLYNLVIFLSTRRKAFFYYSFMQLFLLIVLVDIVRFSTMTYKSSFEIIILDIFENLSLIMVILFSKEILNTKKNIPLIDNLLNIFVILNLIDLFTIPFLGYSILYEYITRTIVISTLMLAGLIVLYKGEKTAIFYILGWSVLFLCLAISEYNLIDINELFIFHIGFPLESMILSFALGYKLKQSVHENIEKEQLLVHQSKLASMGEMINNIAHQWRQPLTHLSFINMDIQTAQESKELDENYLNEKINESYDQIEFMSQTIDNFKDFYQPVKNKELFLISEAVNKAINIIKPSLDNLNINLNFTIYQDSEVEAFENEYSQVVLNFISNAKDVLHIRKIKNPKIDILLEVTNNKSILTVNDNAKGISEDIINKIFNPYFSTKNKSSGIGLYMSKIIVESHFKGTISAYNTNEGACFKVEI</sequence>
<dbReference type="eggNOG" id="COG4191">
    <property type="taxonomic scope" value="Bacteria"/>
</dbReference>
<dbReference type="AlphaFoldDB" id="D5UZI4"/>
<organism evidence="11 12">
    <name type="scientific">Arcobacter nitrofigilis (strain ATCC 33309 / DSM 7299 / CCUG 15893 / LMG 7604 / NCTC 12251 / CI)</name>
    <name type="common">Campylobacter nitrofigilis</name>
    <dbReference type="NCBI Taxonomy" id="572480"/>
    <lineage>
        <taxon>Bacteria</taxon>
        <taxon>Pseudomonadati</taxon>
        <taxon>Campylobacterota</taxon>
        <taxon>Epsilonproteobacteria</taxon>
        <taxon>Campylobacterales</taxon>
        <taxon>Arcobacteraceae</taxon>
        <taxon>Arcobacter</taxon>
    </lineage>
</organism>
<dbReference type="Gene3D" id="1.10.287.130">
    <property type="match status" value="1"/>
</dbReference>
<feature type="transmembrane region" description="Helical" evidence="9">
    <location>
        <begin position="259"/>
        <end position="278"/>
    </location>
</feature>
<evidence type="ECO:0000256" key="9">
    <source>
        <dbReference type="SAM" id="Phobius"/>
    </source>
</evidence>
<evidence type="ECO:0000256" key="3">
    <source>
        <dbReference type="ARBA" id="ARBA00022553"/>
    </source>
</evidence>
<dbReference type="OrthoDB" id="9805967at2"/>
<dbReference type="PROSITE" id="PS50109">
    <property type="entry name" value="HIS_KIN"/>
    <property type="match status" value="1"/>
</dbReference>
<dbReference type="PANTHER" id="PTHR43065:SF10">
    <property type="entry name" value="PEROXIDE STRESS-ACTIVATED HISTIDINE KINASE MAK3"/>
    <property type="match status" value="1"/>
</dbReference>
<dbReference type="PANTHER" id="PTHR43065">
    <property type="entry name" value="SENSOR HISTIDINE KINASE"/>
    <property type="match status" value="1"/>
</dbReference>
<keyword evidence="9" id="KW-0472">Membrane</keyword>
<dbReference type="EMBL" id="CP001999">
    <property type="protein sequence ID" value="ADG92221.1"/>
    <property type="molecule type" value="Genomic_DNA"/>
</dbReference>
<evidence type="ECO:0000256" key="2">
    <source>
        <dbReference type="ARBA" id="ARBA00012438"/>
    </source>
</evidence>
<keyword evidence="6 11" id="KW-0418">Kinase</keyword>
<dbReference type="PRINTS" id="PR00344">
    <property type="entry name" value="BCTRLSENSOR"/>
</dbReference>
<keyword evidence="9" id="KW-0812">Transmembrane</keyword>
<dbReference type="SUPFAM" id="SSF47384">
    <property type="entry name" value="Homodimeric domain of signal transducing histidine kinase"/>
    <property type="match status" value="1"/>
</dbReference>
<dbReference type="InterPro" id="IPR036097">
    <property type="entry name" value="HisK_dim/P_sf"/>
</dbReference>
<feature type="transmembrane region" description="Helical" evidence="9">
    <location>
        <begin position="233"/>
        <end position="253"/>
    </location>
</feature>
<dbReference type="HOGENOM" id="CLU_027703_0_0_7"/>
<dbReference type="GO" id="GO:0000155">
    <property type="term" value="F:phosphorelay sensor kinase activity"/>
    <property type="evidence" value="ECO:0007669"/>
    <property type="project" value="InterPro"/>
</dbReference>
<reference evidence="11 12" key="1">
    <citation type="journal article" date="2010" name="Stand. Genomic Sci.">
        <title>Complete genome sequence of Arcobacter nitrofigilis type strain (CI).</title>
        <authorList>
            <person name="Pati A."/>
            <person name="Gronow S."/>
            <person name="Lapidus A."/>
            <person name="Copeland A."/>
            <person name="Glavina Del Rio T."/>
            <person name="Nolan M."/>
            <person name="Lucas S."/>
            <person name="Tice H."/>
            <person name="Cheng J.F."/>
            <person name="Han C."/>
            <person name="Chertkov O."/>
            <person name="Bruce D."/>
            <person name="Tapia R."/>
            <person name="Goodwin L."/>
            <person name="Pitluck S."/>
            <person name="Liolios K."/>
            <person name="Ivanova N."/>
            <person name="Mavromatis K."/>
            <person name="Chen A."/>
            <person name="Palaniappan K."/>
            <person name="Land M."/>
            <person name="Hauser L."/>
            <person name="Chang Y.J."/>
            <person name="Jeffries C.D."/>
            <person name="Detter J.C."/>
            <person name="Rohde M."/>
            <person name="Goker M."/>
            <person name="Bristow J."/>
            <person name="Eisen J.A."/>
            <person name="Markowitz V."/>
            <person name="Hugenholtz P."/>
            <person name="Klenk H.P."/>
            <person name="Kyrpides N.C."/>
        </authorList>
    </citation>
    <scope>NUCLEOTIDE SEQUENCE [LARGE SCALE GENOMIC DNA]</scope>
    <source>
        <strain evidence="12">ATCC 33309 / DSM 7299 / CCUG 15893 / LMG 7604 / NCTC 12251 / CI</strain>
    </source>
</reference>
<keyword evidence="9" id="KW-1133">Transmembrane helix</keyword>
<feature type="transmembrane region" description="Helical" evidence="9">
    <location>
        <begin position="7"/>
        <end position="33"/>
    </location>
</feature>
<dbReference type="Pfam" id="PF07695">
    <property type="entry name" value="7TMR-DISM_7TM"/>
    <property type="match status" value="1"/>
</dbReference>
<dbReference type="EC" id="2.7.13.3" evidence="2"/>
<accession>D5UZI4</accession>
<feature type="transmembrane region" description="Helical" evidence="9">
    <location>
        <begin position="200"/>
        <end position="221"/>
    </location>
</feature>
<keyword evidence="7" id="KW-0067">ATP-binding</keyword>
<feature type="domain" description="Histidine kinase" evidence="10">
    <location>
        <begin position="362"/>
        <end position="571"/>
    </location>
</feature>
<protein>
    <recommendedName>
        <fullName evidence="2">histidine kinase</fullName>
        <ecNumber evidence="2">2.7.13.3</ecNumber>
    </recommendedName>
</protein>
<evidence type="ECO:0000259" key="10">
    <source>
        <dbReference type="PROSITE" id="PS50109"/>
    </source>
</evidence>
<evidence type="ECO:0000256" key="4">
    <source>
        <dbReference type="ARBA" id="ARBA00022679"/>
    </source>
</evidence>
<evidence type="ECO:0000313" key="12">
    <source>
        <dbReference type="Proteomes" id="UP000000939"/>
    </source>
</evidence>
<evidence type="ECO:0000256" key="5">
    <source>
        <dbReference type="ARBA" id="ARBA00022741"/>
    </source>
</evidence>
<dbReference type="InterPro" id="IPR036890">
    <property type="entry name" value="HATPase_C_sf"/>
</dbReference>
<dbReference type="InterPro" id="IPR011623">
    <property type="entry name" value="7TMR_DISM_rcpt_extracell_dom1"/>
</dbReference>
<evidence type="ECO:0000256" key="6">
    <source>
        <dbReference type="ARBA" id="ARBA00022777"/>
    </source>
</evidence>
<dbReference type="InterPro" id="IPR005467">
    <property type="entry name" value="His_kinase_dom"/>
</dbReference>
<dbReference type="Pfam" id="PF02518">
    <property type="entry name" value="HATPase_c"/>
    <property type="match status" value="1"/>
</dbReference>
<dbReference type="InterPro" id="IPR003594">
    <property type="entry name" value="HATPase_dom"/>
</dbReference>
<evidence type="ECO:0000256" key="7">
    <source>
        <dbReference type="ARBA" id="ARBA00022840"/>
    </source>
</evidence>
<dbReference type="STRING" id="572480.Arnit_0556"/>
<keyword evidence="12" id="KW-1185">Reference proteome</keyword>
<gene>
    <name evidence="11" type="ordered locus">Arnit_0556</name>
</gene>
<keyword evidence="8" id="KW-0902">Two-component regulatory system</keyword>
<dbReference type="SUPFAM" id="SSF55874">
    <property type="entry name" value="ATPase domain of HSP90 chaperone/DNA topoisomerase II/histidine kinase"/>
    <property type="match status" value="1"/>
</dbReference>
<dbReference type="RefSeq" id="WP_013134366.1">
    <property type="nucleotide sequence ID" value="NC_014166.1"/>
</dbReference>
<evidence type="ECO:0000256" key="8">
    <source>
        <dbReference type="ARBA" id="ARBA00023012"/>
    </source>
</evidence>
<dbReference type="InterPro" id="IPR004358">
    <property type="entry name" value="Sig_transdc_His_kin-like_C"/>
</dbReference>
<name>D5UZI4_ARCNC</name>
<keyword evidence="4" id="KW-0808">Transferase</keyword>
<comment type="catalytic activity">
    <reaction evidence="1">
        <text>ATP + protein L-histidine = ADP + protein N-phospho-L-histidine.</text>
        <dbReference type="EC" id="2.7.13.3"/>
    </reaction>
</comment>
<feature type="transmembrane region" description="Helical" evidence="9">
    <location>
        <begin position="168"/>
        <end position="188"/>
    </location>
</feature>
<dbReference type="InterPro" id="IPR003661">
    <property type="entry name" value="HisK_dim/P_dom"/>
</dbReference>
<feature type="transmembrane region" description="Helical" evidence="9">
    <location>
        <begin position="140"/>
        <end position="161"/>
    </location>
</feature>